<keyword evidence="2" id="KW-1185">Reference proteome</keyword>
<organism evidence="1 2">
    <name type="scientific">Gigaspora margarita</name>
    <dbReference type="NCBI Taxonomy" id="4874"/>
    <lineage>
        <taxon>Eukaryota</taxon>
        <taxon>Fungi</taxon>
        <taxon>Fungi incertae sedis</taxon>
        <taxon>Mucoromycota</taxon>
        <taxon>Glomeromycotina</taxon>
        <taxon>Glomeromycetes</taxon>
        <taxon>Diversisporales</taxon>
        <taxon>Gigasporaceae</taxon>
        <taxon>Gigaspora</taxon>
    </lineage>
</organism>
<protein>
    <submittedName>
        <fullName evidence="1">19609_t:CDS:1</fullName>
    </submittedName>
</protein>
<sequence length="99" mass="11206">NPLNLTEEELANREPFEDIFQQITPGTLYFQYASTLIHNPLSKLPYFGVNLSTLNLTFNSFLPTSKPTAKPLVKTLAMTTNKQILNYLKTNTTSTVLLR</sequence>
<reference evidence="1 2" key="1">
    <citation type="submission" date="2021-06" db="EMBL/GenBank/DDBJ databases">
        <authorList>
            <person name="Kallberg Y."/>
            <person name="Tangrot J."/>
            <person name="Rosling A."/>
        </authorList>
    </citation>
    <scope>NUCLEOTIDE SEQUENCE [LARGE SCALE GENOMIC DNA]</scope>
    <source>
        <strain evidence="1 2">120-4 pot B 10/14</strain>
    </source>
</reference>
<feature type="non-terminal residue" evidence="1">
    <location>
        <position position="99"/>
    </location>
</feature>
<name>A0ABN7WZQ6_GIGMA</name>
<gene>
    <name evidence="1" type="ORF">GMARGA_LOCUS37193</name>
</gene>
<dbReference type="EMBL" id="CAJVQB010076517">
    <property type="protein sequence ID" value="CAG8844612.1"/>
    <property type="molecule type" value="Genomic_DNA"/>
</dbReference>
<comment type="caution">
    <text evidence="1">The sequence shown here is derived from an EMBL/GenBank/DDBJ whole genome shotgun (WGS) entry which is preliminary data.</text>
</comment>
<dbReference type="Proteomes" id="UP000789901">
    <property type="component" value="Unassembled WGS sequence"/>
</dbReference>
<accession>A0ABN7WZQ6</accession>
<evidence type="ECO:0000313" key="2">
    <source>
        <dbReference type="Proteomes" id="UP000789901"/>
    </source>
</evidence>
<proteinExistence type="predicted"/>
<evidence type="ECO:0000313" key="1">
    <source>
        <dbReference type="EMBL" id="CAG8844612.1"/>
    </source>
</evidence>
<feature type="non-terminal residue" evidence="1">
    <location>
        <position position="1"/>
    </location>
</feature>